<feature type="region of interest" description="Disordered" evidence="1">
    <location>
        <begin position="382"/>
        <end position="423"/>
    </location>
</feature>
<dbReference type="EMBL" id="JARKIB010000965">
    <property type="protein sequence ID" value="KAJ7688313.1"/>
    <property type="molecule type" value="Genomic_DNA"/>
</dbReference>
<evidence type="ECO:0000313" key="2">
    <source>
        <dbReference type="EMBL" id="KAJ7688313.1"/>
    </source>
</evidence>
<protein>
    <submittedName>
        <fullName evidence="2">Uncharacterized protein</fullName>
    </submittedName>
</protein>
<gene>
    <name evidence="2" type="ORF">B0H16DRAFT_1707859</name>
</gene>
<organism evidence="2 3">
    <name type="scientific">Mycena metata</name>
    <dbReference type="NCBI Taxonomy" id="1033252"/>
    <lineage>
        <taxon>Eukaryota</taxon>
        <taxon>Fungi</taxon>
        <taxon>Dikarya</taxon>
        <taxon>Basidiomycota</taxon>
        <taxon>Agaricomycotina</taxon>
        <taxon>Agaricomycetes</taxon>
        <taxon>Agaricomycetidae</taxon>
        <taxon>Agaricales</taxon>
        <taxon>Marasmiineae</taxon>
        <taxon>Mycenaceae</taxon>
        <taxon>Mycena</taxon>
    </lineage>
</organism>
<evidence type="ECO:0000256" key="1">
    <source>
        <dbReference type="SAM" id="MobiDB-lite"/>
    </source>
</evidence>
<dbReference type="Proteomes" id="UP001215598">
    <property type="component" value="Unassembled WGS sequence"/>
</dbReference>
<sequence>MVVGSGIGKGEPTLECRNQVEFKGKSFPFDWGWGHAEQSNCFLDLRPMVIADEFRSKLYEKDERKRELGLRMYKPQIRGPGKKPCHAVPCRDCRGSVGVSQRCTRGLSATMQLINQRIGDPKVVGTLPKLECGAWEPVTDILSGFNPLFIPYFLLRELWEIFSGPVLLLESNEYVQSIRELPINAKLQDTQEVGRRISKRNEATEPTRSYTPLHGSRHCTPLHATARHASARHRAPVPCRAVQCRAAPCSAVLVHNDPYSHSTSRRVLNIVPPTKAEVLSTELSKLRPTLPVPKARPENTKNCPTSGILVVSPFEEISIATKKLNSDGRRSMFYRTLRRQRPHFLRVQHILLGHPSHSPGPFSVSTILSSENVPPASFVLEKPSSHATASDSMAPSNSLEVLRTPGGGGGGVEPAPNRSSMPV</sequence>
<keyword evidence="3" id="KW-1185">Reference proteome</keyword>
<accession>A0AAD7DCU1</accession>
<feature type="compositionally biased region" description="Polar residues" evidence="1">
    <location>
        <begin position="385"/>
        <end position="399"/>
    </location>
</feature>
<dbReference type="AlphaFoldDB" id="A0AAD7DCU1"/>
<name>A0AAD7DCU1_9AGAR</name>
<proteinExistence type="predicted"/>
<comment type="caution">
    <text evidence="2">The sequence shown here is derived from an EMBL/GenBank/DDBJ whole genome shotgun (WGS) entry which is preliminary data.</text>
</comment>
<evidence type="ECO:0000313" key="3">
    <source>
        <dbReference type="Proteomes" id="UP001215598"/>
    </source>
</evidence>
<reference evidence="2" key="1">
    <citation type="submission" date="2023-03" db="EMBL/GenBank/DDBJ databases">
        <title>Massive genome expansion in bonnet fungi (Mycena s.s.) driven by repeated elements and novel gene families across ecological guilds.</title>
        <authorList>
            <consortium name="Lawrence Berkeley National Laboratory"/>
            <person name="Harder C.B."/>
            <person name="Miyauchi S."/>
            <person name="Viragh M."/>
            <person name="Kuo A."/>
            <person name="Thoen E."/>
            <person name="Andreopoulos B."/>
            <person name="Lu D."/>
            <person name="Skrede I."/>
            <person name="Drula E."/>
            <person name="Henrissat B."/>
            <person name="Morin E."/>
            <person name="Kohler A."/>
            <person name="Barry K."/>
            <person name="LaButti K."/>
            <person name="Morin E."/>
            <person name="Salamov A."/>
            <person name="Lipzen A."/>
            <person name="Mereny Z."/>
            <person name="Hegedus B."/>
            <person name="Baldrian P."/>
            <person name="Stursova M."/>
            <person name="Weitz H."/>
            <person name="Taylor A."/>
            <person name="Grigoriev I.V."/>
            <person name="Nagy L.G."/>
            <person name="Martin F."/>
            <person name="Kauserud H."/>
        </authorList>
    </citation>
    <scope>NUCLEOTIDE SEQUENCE</scope>
    <source>
        <strain evidence="2">CBHHK182m</strain>
    </source>
</reference>